<dbReference type="Proteomes" id="UP000509636">
    <property type="component" value="Chromosome"/>
</dbReference>
<organism evidence="3 4">
    <name type="scientific">Staphylococcus hominis</name>
    <dbReference type="NCBI Taxonomy" id="1290"/>
    <lineage>
        <taxon>Bacteria</taxon>
        <taxon>Bacillati</taxon>
        <taxon>Bacillota</taxon>
        <taxon>Bacilli</taxon>
        <taxon>Bacillales</taxon>
        <taxon>Staphylococcaceae</taxon>
        <taxon>Staphylococcus</taxon>
    </lineage>
</organism>
<proteinExistence type="predicted"/>
<accession>A0A6N0I4J6</accession>
<evidence type="ECO:0000256" key="1">
    <source>
        <dbReference type="SAM" id="MobiDB-lite"/>
    </source>
</evidence>
<evidence type="ECO:0000313" key="3">
    <source>
        <dbReference type="EMBL" id="QKQ29474.1"/>
    </source>
</evidence>
<reference evidence="3 4" key="1">
    <citation type="submission" date="2019-09" db="EMBL/GenBank/DDBJ databases">
        <title>FDA dAtabase for Regulatory Grade micrObial Sequences (FDA-ARGOS): Supporting development and validation of Infectious Disease Dx tests.</title>
        <authorList>
            <person name="Sciortino C."/>
            <person name="Tallon L."/>
            <person name="Sadzewicz L."/>
            <person name="Vavikolanu K."/>
            <person name="Mehta A."/>
            <person name="Aluvathingal J."/>
            <person name="Nadendla S."/>
            <person name="Nandy P."/>
            <person name="Geyer C."/>
            <person name="Yan Y."/>
            <person name="Sichtig H."/>
        </authorList>
    </citation>
    <scope>NUCLEOTIDE SEQUENCE [LARGE SCALE GENOMIC DNA]</scope>
    <source>
        <strain evidence="3 4">FDAARGOS_661</strain>
    </source>
</reference>
<evidence type="ECO:0000313" key="4">
    <source>
        <dbReference type="Proteomes" id="UP000509636"/>
    </source>
</evidence>
<gene>
    <name evidence="3" type="ORF">FOB69_11825</name>
</gene>
<feature type="region of interest" description="Disordered" evidence="1">
    <location>
        <begin position="54"/>
        <end position="75"/>
    </location>
</feature>
<dbReference type="AlphaFoldDB" id="A0A6N0I4J6"/>
<dbReference type="Pfam" id="PF07564">
    <property type="entry name" value="DUF1542"/>
    <property type="match status" value="1"/>
</dbReference>
<dbReference type="InterPro" id="IPR011439">
    <property type="entry name" value="DUF1542"/>
</dbReference>
<sequence>MINNIQPTVVKKSEARQAIDDLAKLKKATIDLTQEATEEEKEAAKSKVDQALTEAKTHINEAENDDGVDEAKQKG</sequence>
<evidence type="ECO:0000259" key="2">
    <source>
        <dbReference type="Pfam" id="PF07564"/>
    </source>
</evidence>
<feature type="domain" description="DUF1542" evidence="2">
    <location>
        <begin position="11"/>
        <end position="75"/>
    </location>
</feature>
<name>A0A6N0I4J6_STAHO</name>
<protein>
    <submittedName>
        <fullName evidence="3">DUF1542 domain-containing protein</fullName>
    </submittedName>
</protein>
<dbReference type="EMBL" id="CP054550">
    <property type="protein sequence ID" value="QKQ29474.1"/>
    <property type="molecule type" value="Genomic_DNA"/>
</dbReference>